<dbReference type="SUPFAM" id="SSF161098">
    <property type="entry name" value="MetI-like"/>
    <property type="match status" value="1"/>
</dbReference>
<dbReference type="PANTHER" id="PTHR43163">
    <property type="entry name" value="DIPEPTIDE TRANSPORT SYSTEM PERMEASE PROTEIN DPPB-RELATED"/>
    <property type="match status" value="1"/>
</dbReference>
<name>A0A1H5L3S2_9ACTN</name>
<evidence type="ECO:0000313" key="9">
    <source>
        <dbReference type="EMBL" id="SEE71613.1"/>
    </source>
</evidence>
<dbReference type="PANTHER" id="PTHR43163:SF6">
    <property type="entry name" value="DIPEPTIDE TRANSPORT SYSTEM PERMEASE PROTEIN DPPB-RELATED"/>
    <property type="match status" value="1"/>
</dbReference>
<dbReference type="GO" id="GO:0055085">
    <property type="term" value="P:transmembrane transport"/>
    <property type="evidence" value="ECO:0007669"/>
    <property type="project" value="InterPro"/>
</dbReference>
<keyword evidence="4 7" id="KW-0812">Transmembrane</keyword>
<keyword evidence="2 7" id="KW-0813">Transport</keyword>
<dbReference type="Pfam" id="PF00528">
    <property type="entry name" value="BPD_transp_1"/>
    <property type="match status" value="1"/>
</dbReference>
<evidence type="ECO:0000256" key="6">
    <source>
        <dbReference type="ARBA" id="ARBA00023136"/>
    </source>
</evidence>
<dbReference type="EMBL" id="FNUC01000003">
    <property type="protein sequence ID" value="SEE71613.1"/>
    <property type="molecule type" value="Genomic_DNA"/>
</dbReference>
<sequence length="311" mass="33072">MSRRAFVVRRSAQALLVVWLSYTLVFAVLFVLPGNPIRDKITNPLNPLPESVVRPLIEYYDLDLTLLEQYVVTLGRTLTGDLGYSLVNGIPVTELLAQGLSETVALATLALLFSVVLALGIALTAVFFPVAAVRSVVRALPAVFLSTPSFLVGFVLLVVFSFQLGWVSSIRDQGLVSYVLPALTLAIAVTAPIAQVLIQGLSRARGEPFVTVLKAKGVPPATIAGRHVLKNGSIPALTLAALTVGDLLAGATIVETIFNRTGIGLITEQAVREQDTPVVMAIVVLVSALFVAINLVTDLVYPVIDPRITVG</sequence>
<reference evidence="10" key="1">
    <citation type="submission" date="2016-10" db="EMBL/GenBank/DDBJ databases">
        <authorList>
            <person name="Varghese N."/>
            <person name="Submissions S."/>
        </authorList>
    </citation>
    <scope>NUCLEOTIDE SEQUENCE [LARGE SCALE GENOMIC DNA]</scope>
    <source>
        <strain evidence="10">DSM 45237</strain>
    </source>
</reference>
<dbReference type="Proteomes" id="UP000181980">
    <property type="component" value="Unassembled WGS sequence"/>
</dbReference>
<evidence type="ECO:0000256" key="4">
    <source>
        <dbReference type="ARBA" id="ARBA00022692"/>
    </source>
</evidence>
<dbReference type="Gene3D" id="1.10.3720.10">
    <property type="entry name" value="MetI-like"/>
    <property type="match status" value="1"/>
</dbReference>
<accession>A0A1H5L3S2</accession>
<evidence type="ECO:0000259" key="8">
    <source>
        <dbReference type="PROSITE" id="PS50928"/>
    </source>
</evidence>
<keyword evidence="10" id="KW-1185">Reference proteome</keyword>
<comment type="similarity">
    <text evidence="7">Belongs to the binding-protein-dependent transport system permease family.</text>
</comment>
<proteinExistence type="inferred from homology"/>
<feature type="domain" description="ABC transmembrane type-1" evidence="8">
    <location>
        <begin position="100"/>
        <end position="297"/>
    </location>
</feature>
<gene>
    <name evidence="9" type="ORF">SAMN04488561_2393</name>
</gene>
<organism evidence="9 10">
    <name type="scientific">Jiangella alba</name>
    <dbReference type="NCBI Taxonomy" id="561176"/>
    <lineage>
        <taxon>Bacteria</taxon>
        <taxon>Bacillati</taxon>
        <taxon>Actinomycetota</taxon>
        <taxon>Actinomycetes</taxon>
        <taxon>Jiangellales</taxon>
        <taxon>Jiangellaceae</taxon>
        <taxon>Jiangella</taxon>
    </lineage>
</organism>
<evidence type="ECO:0000256" key="3">
    <source>
        <dbReference type="ARBA" id="ARBA00022475"/>
    </source>
</evidence>
<dbReference type="InterPro" id="IPR000515">
    <property type="entry name" value="MetI-like"/>
</dbReference>
<evidence type="ECO:0000256" key="5">
    <source>
        <dbReference type="ARBA" id="ARBA00022989"/>
    </source>
</evidence>
<dbReference type="CDD" id="cd06261">
    <property type="entry name" value="TM_PBP2"/>
    <property type="match status" value="1"/>
</dbReference>
<keyword evidence="6 7" id="KW-0472">Membrane</keyword>
<evidence type="ECO:0000256" key="1">
    <source>
        <dbReference type="ARBA" id="ARBA00004651"/>
    </source>
</evidence>
<feature type="transmembrane region" description="Helical" evidence="7">
    <location>
        <begin position="142"/>
        <end position="166"/>
    </location>
</feature>
<keyword evidence="5 7" id="KW-1133">Transmembrane helix</keyword>
<evidence type="ECO:0000256" key="7">
    <source>
        <dbReference type="RuleBase" id="RU363032"/>
    </source>
</evidence>
<dbReference type="RefSeq" id="WP_069115173.1">
    <property type="nucleotide sequence ID" value="NZ_FNUC01000003.1"/>
</dbReference>
<feature type="transmembrane region" description="Helical" evidence="7">
    <location>
        <begin position="236"/>
        <end position="258"/>
    </location>
</feature>
<dbReference type="GO" id="GO:0005886">
    <property type="term" value="C:plasma membrane"/>
    <property type="evidence" value="ECO:0007669"/>
    <property type="project" value="UniProtKB-SubCell"/>
</dbReference>
<feature type="transmembrane region" description="Helical" evidence="7">
    <location>
        <begin position="278"/>
        <end position="301"/>
    </location>
</feature>
<feature type="transmembrane region" description="Helical" evidence="7">
    <location>
        <begin position="178"/>
        <end position="198"/>
    </location>
</feature>
<evidence type="ECO:0000313" key="10">
    <source>
        <dbReference type="Proteomes" id="UP000181980"/>
    </source>
</evidence>
<evidence type="ECO:0000256" key="2">
    <source>
        <dbReference type="ARBA" id="ARBA00022448"/>
    </source>
</evidence>
<dbReference type="OrthoDB" id="9778910at2"/>
<feature type="transmembrane region" description="Helical" evidence="7">
    <location>
        <begin position="12"/>
        <end position="32"/>
    </location>
</feature>
<dbReference type="AlphaFoldDB" id="A0A1H5L3S2"/>
<protein>
    <submittedName>
        <fullName evidence="9">Peptide/nickel transport system permease protein</fullName>
    </submittedName>
</protein>
<feature type="transmembrane region" description="Helical" evidence="7">
    <location>
        <begin position="104"/>
        <end position="130"/>
    </location>
</feature>
<dbReference type="PROSITE" id="PS50928">
    <property type="entry name" value="ABC_TM1"/>
    <property type="match status" value="1"/>
</dbReference>
<comment type="subcellular location">
    <subcellularLocation>
        <location evidence="1 7">Cell membrane</location>
        <topology evidence="1 7">Multi-pass membrane protein</topology>
    </subcellularLocation>
</comment>
<dbReference type="STRING" id="561176.SAMN04488561_2393"/>
<dbReference type="InterPro" id="IPR035906">
    <property type="entry name" value="MetI-like_sf"/>
</dbReference>
<keyword evidence="3" id="KW-1003">Cell membrane</keyword>